<dbReference type="InterPro" id="IPR027417">
    <property type="entry name" value="P-loop_NTPase"/>
</dbReference>
<name>A0A918F263_9DEIO</name>
<dbReference type="AlphaFoldDB" id="A0A918F263"/>
<evidence type="ECO:0000313" key="3">
    <source>
        <dbReference type="Proteomes" id="UP000603865"/>
    </source>
</evidence>
<dbReference type="PANTHER" id="PTHR42759:SF1">
    <property type="entry name" value="MAGNESIUM-CHELATASE SUBUNIT CHLD"/>
    <property type="match status" value="1"/>
</dbReference>
<gene>
    <name evidence="2" type="ORF">GCM10008957_02800</name>
</gene>
<dbReference type="RefSeq" id="WP_189087682.1">
    <property type="nucleotide sequence ID" value="NZ_BMQL01000001.1"/>
</dbReference>
<dbReference type="SUPFAM" id="SSF52540">
    <property type="entry name" value="P-loop containing nucleoside triphosphate hydrolases"/>
    <property type="match status" value="1"/>
</dbReference>
<protein>
    <submittedName>
        <fullName evidence="2">ATPase</fullName>
    </submittedName>
</protein>
<reference evidence="2" key="2">
    <citation type="submission" date="2020-09" db="EMBL/GenBank/DDBJ databases">
        <authorList>
            <person name="Sun Q."/>
            <person name="Ohkuma M."/>
        </authorList>
    </citation>
    <scope>NUCLEOTIDE SEQUENCE</scope>
    <source>
        <strain evidence="2">JCM 31311</strain>
    </source>
</reference>
<dbReference type="GO" id="GO:0016887">
    <property type="term" value="F:ATP hydrolysis activity"/>
    <property type="evidence" value="ECO:0007669"/>
    <property type="project" value="InterPro"/>
</dbReference>
<dbReference type="Gene3D" id="3.40.50.300">
    <property type="entry name" value="P-loop containing nucleotide triphosphate hydrolases"/>
    <property type="match status" value="1"/>
</dbReference>
<dbReference type="Proteomes" id="UP000603865">
    <property type="component" value="Unassembled WGS sequence"/>
</dbReference>
<organism evidence="2 3">
    <name type="scientific">Deinococcus ruber</name>
    <dbReference type="NCBI Taxonomy" id="1848197"/>
    <lineage>
        <taxon>Bacteria</taxon>
        <taxon>Thermotogati</taxon>
        <taxon>Deinococcota</taxon>
        <taxon>Deinococci</taxon>
        <taxon>Deinococcales</taxon>
        <taxon>Deinococcaceae</taxon>
        <taxon>Deinococcus</taxon>
    </lineage>
</organism>
<dbReference type="InterPro" id="IPR050764">
    <property type="entry name" value="CbbQ/NirQ/NorQ/GpvN"/>
</dbReference>
<dbReference type="Pfam" id="PF07728">
    <property type="entry name" value="AAA_5"/>
    <property type="match status" value="1"/>
</dbReference>
<keyword evidence="3" id="KW-1185">Reference proteome</keyword>
<proteinExistence type="predicted"/>
<dbReference type="GO" id="GO:0005524">
    <property type="term" value="F:ATP binding"/>
    <property type="evidence" value="ECO:0007669"/>
    <property type="project" value="InterPro"/>
</dbReference>
<accession>A0A918F263</accession>
<reference evidence="2" key="1">
    <citation type="journal article" date="2014" name="Int. J. Syst. Evol. Microbiol.">
        <title>Complete genome sequence of Corynebacterium casei LMG S-19264T (=DSM 44701T), isolated from a smear-ripened cheese.</title>
        <authorList>
            <consortium name="US DOE Joint Genome Institute (JGI-PGF)"/>
            <person name="Walter F."/>
            <person name="Albersmeier A."/>
            <person name="Kalinowski J."/>
            <person name="Ruckert C."/>
        </authorList>
    </citation>
    <scope>NUCLEOTIDE SEQUENCE</scope>
    <source>
        <strain evidence="2">JCM 31311</strain>
    </source>
</reference>
<comment type="caution">
    <text evidence="2">The sequence shown here is derived from an EMBL/GenBank/DDBJ whole genome shotgun (WGS) entry which is preliminary data.</text>
</comment>
<evidence type="ECO:0000259" key="1">
    <source>
        <dbReference type="Pfam" id="PF07728"/>
    </source>
</evidence>
<feature type="domain" description="ATPase dynein-related AAA" evidence="1">
    <location>
        <begin position="84"/>
        <end position="222"/>
    </location>
</feature>
<dbReference type="InterPro" id="IPR011704">
    <property type="entry name" value="ATPase_dyneun-rel_AAA"/>
</dbReference>
<evidence type="ECO:0000313" key="2">
    <source>
        <dbReference type="EMBL" id="GGQ94102.1"/>
    </source>
</evidence>
<dbReference type="PANTHER" id="PTHR42759">
    <property type="entry name" value="MOXR FAMILY PROTEIN"/>
    <property type="match status" value="1"/>
</dbReference>
<dbReference type="EMBL" id="BMQL01000001">
    <property type="protein sequence ID" value="GGQ94102.1"/>
    <property type="molecule type" value="Genomic_DNA"/>
</dbReference>
<sequence>MTHLPTTPTDVLRDHAEHTYAHELSALAAADTHPRPPKWNLSPRAVLTYLLGGVAGDTEITPKYVGERRLMEVAVATLATDRALLLIGVPGTAKSWVSEHLAAAISGDSTLLVQGTAGTDESAIRYGWNYARLLAEGPSEAALVESPVMYAMRHGKIARLEELTRVQSDVQDTLITVLSEKTLPIPELRSEVQAQRGFNLIATANNRDKGVNELSSALKRRFNTVVLPVPDSLEDELNIVTRRVEQLGRSLGLPAVPPALEEVRRVVTVFRELRAGLTGDGKTKLKSPSGSLSTAEAISVVNQGLTLATHFGDGVLSARDVAASLVGAVIKDPVQDRAVWNEYLEIAIKKREGWKEFYTACREES</sequence>